<dbReference type="Proteomes" id="UP000268192">
    <property type="component" value="Chromosome"/>
</dbReference>
<dbReference type="OrthoDB" id="9787207at2"/>
<dbReference type="InterPro" id="IPR009351">
    <property type="entry name" value="AlkZ-like"/>
</dbReference>
<dbReference type="EMBL" id="CP032509">
    <property type="protein sequence ID" value="AZN70342.1"/>
    <property type="molecule type" value="Genomic_DNA"/>
</dbReference>
<evidence type="ECO:0000313" key="2">
    <source>
        <dbReference type="Proteomes" id="UP000268192"/>
    </source>
</evidence>
<dbReference type="PANTHER" id="PTHR30528">
    <property type="entry name" value="CYTOPLASMIC PROTEIN"/>
    <property type="match status" value="1"/>
</dbReference>
<accession>A0A3S9B0E3</accession>
<dbReference type="PANTHER" id="PTHR30528:SF0">
    <property type="entry name" value="CYTOPLASMIC PROTEIN"/>
    <property type="match status" value="1"/>
</dbReference>
<protein>
    <submittedName>
        <fullName evidence="1">Winged helix DNA-binding domain-containing protein</fullName>
    </submittedName>
</protein>
<dbReference type="RefSeq" id="WP_126007442.1">
    <property type="nucleotide sequence ID" value="NZ_CP032509.1"/>
</dbReference>
<proteinExistence type="predicted"/>
<dbReference type="KEGG" id="abaw:D5400_02770"/>
<reference evidence="1 2" key="1">
    <citation type="submission" date="2018-09" db="EMBL/GenBank/DDBJ databases">
        <title>Marinorhizobium profundi gen. nov., sp. nov., isolated from a deep-sea sediment sample from the New Britain Trench and proposal of Marinorhizobiaceae fam. nov. in the order Rhizobiales of the class Alphaproteobacteria.</title>
        <authorList>
            <person name="Cao J."/>
        </authorList>
    </citation>
    <scope>NUCLEOTIDE SEQUENCE [LARGE SCALE GENOMIC DNA]</scope>
    <source>
        <strain evidence="1 2">WS11</strain>
    </source>
</reference>
<organism evidence="1 2">
    <name type="scientific">Georhizobium profundi</name>
    <dbReference type="NCBI Taxonomy" id="2341112"/>
    <lineage>
        <taxon>Bacteria</taxon>
        <taxon>Pseudomonadati</taxon>
        <taxon>Pseudomonadota</taxon>
        <taxon>Alphaproteobacteria</taxon>
        <taxon>Hyphomicrobiales</taxon>
        <taxon>Rhizobiaceae</taxon>
        <taxon>Georhizobium</taxon>
    </lineage>
</organism>
<sequence>MARRPVQLSQRQARACWISAQKLDRAEPFGVGPEAVRLAVEHLGYVQIDTINVIERCHHHILFNRIPRYRRRDLAVAQSVDKTVFEYWTHALSYVPTRDLKFFLPAMKDHRDNPVRWSSGVAPEELRKAIARVRREGPLSIRDIDEEPVEKEHLWASRKPSKKALQRGFYNGRLAIAGRTGMVKTYDLMERHFGWERAPRPATENQIIDYLIDRSLTAQGIVSLDSICYLAAPKKAAVAQRIEQRVRARKLVGVSIQGDAKTVYWARPETIEQLPPTPELTHILSPFDPLIIQRKRTAAFFGYDHLFEAYVTKEKRKLGYFALPVLCGDEIVAAIDLKADRQQNRLLIQNWVWTDAADPERQKPIIDEALGRFERFQLAYDEAVDPPD</sequence>
<evidence type="ECO:0000313" key="1">
    <source>
        <dbReference type="EMBL" id="AZN70342.1"/>
    </source>
</evidence>
<gene>
    <name evidence="1" type="ORF">D5400_02770</name>
</gene>
<keyword evidence="2" id="KW-1185">Reference proteome</keyword>
<keyword evidence="1" id="KW-0238">DNA-binding</keyword>
<name>A0A3S9B0E3_9HYPH</name>
<dbReference type="Pfam" id="PF06224">
    <property type="entry name" value="AlkZ-like"/>
    <property type="match status" value="1"/>
</dbReference>
<dbReference type="GO" id="GO:0003677">
    <property type="term" value="F:DNA binding"/>
    <property type="evidence" value="ECO:0007669"/>
    <property type="project" value="UniProtKB-KW"/>
</dbReference>
<dbReference type="AlphaFoldDB" id="A0A3S9B0E3"/>